<protein>
    <submittedName>
        <fullName evidence="1">Uncharacterized protein</fullName>
    </submittedName>
</protein>
<dbReference type="Proteomes" id="UP000075663">
    <property type="component" value="Unassembled WGS sequence"/>
</dbReference>
<sequence length="78" mass="9057">MKESITGGMNPKREKLKPFIGFATREHLRNAYRLGADSFNKVLLEIELELGFETKGKKTFSPKEYTKIFEILGHPYHE</sequence>
<evidence type="ECO:0000313" key="2">
    <source>
        <dbReference type="Proteomes" id="UP000075663"/>
    </source>
</evidence>
<gene>
    <name evidence="1" type="ORF">AWW67_02180</name>
</gene>
<evidence type="ECO:0000313" key="1">
    <source>
        <dbReference type="EMBL" id="KYG83948.1"/>
    </source>
</evidence>
<accession>A0A150XZ09</accession>
<proteinExistence type="predicted"/>
<dbReference type="RefSeq" id="WP_062300775.1">
    <property type="nucleotide sequence ID" value="NZ_LRPB01000023.1"/>
</dbReference>
<dbReference type="EMBL" id="LRPB01000023">
    <property type="protein sequence ID" value="KYG83948.1"/>
    <property type="molecule type" value="Genomic_DNA"/>
</dbReference>
<dbReference type="STRING" id="1914963.AWW67_02180"/>
<organism evidence="1 2">
    <name type="scientific">Roseivirga seohaensis</name>
    <dbReference type="NCBI Taxonomy" id="1914963"/>
    <lineage>
        <taxon>Bacteria</taxon>
        <taxon>Pseudomonadati</taxon>
        <taxon>Bacteroidota</taxon>
        <taxon>Cytophagia</taxon>
        <taxon>Cytophagales</taxon>
        <taxon>Roseivirgaceae</taxon>
        <taxon>Roseivirga</taxon>
    </lineage>
</organism>
<reference evidence="1 2" key="1">
    <citation type="submission" date="2016-01" db="EMBL/GenBank/DDBJ databases">
        <title>Genome sequencing of Roseivirga seohaensis SW-152.</title>
        <authorList>
            <person name="Selvaratnam C."/>
            <person name="Thevarajoo S."/>
            <person name="Goh K.M."/>
            <person name="Ee R."/>
            <person name="Chan K.-G."/>
            <person name="Chong C.S."/>
        </authorList>
    </citation>
    <scope>NUCLEOTIDE SEQUENCE [LARGE SCALE GENOMIC DNA]</scope>
    <source>
        <strain evidence="1 2">SW-152</strain>
    </source>
</reference>
<dbReference type="AlphaFoldDB" id="A0A150XZ09"/>
<comment type="caution">
    <text evidence="1">The sequence shown here is derived from an EMBL/GenBank/DDBJ whole genome shotgun (WGS) entry which is preliminary data.</text>
</comment>
<name>A0A150XZ09_9BACT</name>